<comment type="caution">
    <text evidence="3">The sequence shown here is derived from an EMBL/GenBank/DDBJ whole genome shotgun (WGS) entry which is preliminary data.</text>
</comment>
<keyword evidence="3" id="KW-0378">Hydrolase</keyword>
<keyword evidence="1" id="KW-0472">Membrane</keyword>
<evidence type="ECO:0000313" key="4">
    <source>
        <dbReference type="Proteomes" id="UP001589747"/>
    </source>
</evidence>
<evidence type="ECO:0000259" key="2">
    <source>
        <dbReference type="Pfam" id="PF25842"/>
    </source>
</evidence>
<dbReference type="Gene3D" id="2.40.50.140">
    <property type="entry name" value="Nucleic acid-binding proteins"/>
    <property type="match status" value="1"/>
</dbReference>
<accession>A0ABV5KZD9</accession>
<proteinExistence type="predicted"/>
<dbReference type="Pfam" id="PF25842">
    <property type="entry name" value="NfeD_TM"/>
    <property type="match status" value="1"/>
</dbReference>
<keyword evidence="1" id="KW-1133">Transmembrane helix</keyword>
<reference evidence="3 4" key="1">
    <citation type="submission" date="2024-09" db="EMBL/GenBank/DDBJ databases">
        <authorList>
            <person name="Sun Q."/>
            <person name="Mori K."/>
        </authorList>
    </citation>
    <scope>NUCLEOTIDE SEQUENCE [LARGE SCALE GENOMIC DNA]</scope>
    <source>
        <strain evidence="3 4">TISTR 2452</strain>
    </source>
</reference>
<dbReference type="InterPro" id="IPR058653">
    <property type="entry name" value="NfeD2_TM"/>
</dbReference>
<organism evidence="3 4">
    <name type="scientific">Paenibacillus aurantiacus</name>
    <dbReference type="NCBI Taxonomy" id="1936118"/>
    <lineage>
        <taxon>Bacteria</taxon>
        <taxon>Bacillati</taxon>
        <taxon>Bacillota</taxon>
        <taxon>Bacilli</taxon>
        <taxon>Bacillales</taxon>
        <taxon>Paenibacillaceae</taxon>
        <taxon>Paenibacillus</taxon>
    </lineage>
</organism>
<dbReference type="InterPro" id="IPR012340">
    <property type="entry name" value="NA-bd_OB-fold"/>
</dbReference>
<feature type="transmembrane region" description="Helical" evidence="1">
    <location>
        <begin position="76"/>
        <end position="94"/>
    </location>
</feature>
<evidence type="ECO:0000313" key="3">
    <source>
        <dbReference type="EMBL" id="MFB9330594.1"/>
    </source>
</evidence>
<keyword evidence="4" id="KW-1185">Reference proteome</keyword>
<dbReference type="GO" id="GO:0008233">
    <property type="term" value="F:peptidase activity"/>
    <property type="evidence" value="ECO:0007669"/>
    <property type="project" value="UniProtKB-KW"/>
</dbReference>
<keyword evidence="3" id="KW-0645">Protease</keyword>
<evidence type="ECO:0000256" key="1">
    <source>
        <dbReference type="SAM" id="Phobius"/>
    </source>
</evidence>
<dbReference type="GO" id="GO:0006508">
    <property type="term" value="P:proteolysis"/>
    <property type="evidence" value="ECO:0007669"/>
    <property type="project" value="UniProtKB-KW"/>
</dbReference>
<feature type="transmembrane region" description="Helical" evidence="1">
    <location>
        <begin position="45"/>
        <end position="64"/>
    </location>
</feature>
<sequence>MEALFWSCLAGGVLFALVSVILGDWLSLALDGALDFLSMDGHKVFQPTAIVSGITVFGGAGLLLHRYTGTSPTSTVILAILIAIVAAVGMYFLYIRPMERSESSVGYSIRDLNGRLAEVLVPVPAGGYGEITLRIGGGVTHHIASGYEGESIPAGAKVVVIEVNAQEGTLLVSKVDF</sequence>
<feature type="domain" description="Membrane protein NfeD2 N-terminal transmembrane" evidence="2">
    <location>
        <begin position="1"/>
        <end position="103"/>
    </location>
</feature>
<dbReference type="RefSeq" id="WP_377501969.1">
    <property type="nucleotide sequence ID" value="NZ_JBHMDO010000048.1"/>
</dbReference>
<name>A0ABV5KZD9_9BACL</name>
<keyword evidence="1" id="KW-0812">Transmembrane</keyword>
<gene>
    <name evidence="3" type="ORF">ACFFSY_32015</name>
</gene>
<protein>
    <submittedName>
        <fullName evidence="3">Protease</fullName>
    </submittedName>
</protein>
<dbReference type="Proteomes" id="UP001589747">
    <property type="component" value="Unassembled WGS sequence"/>
</dbReference>
<dbReference type="EMBL" id="JBHMDO010000048">
    <property type="protein sequence ID" value="MFB9330594.1"/>
    <property type="molecule type" value="Genomic_DNA"/>
</dbReference>